<protein>
    <submittedName>
        <fullName evidence="2">Uncharacterized protein</fullName>
    </submittedName>
</protein>
<name>A0A9P4WBP9_CURKU</name>
<dbReference type="OrthoDB" id="3674086at2759"/>
<evidence type="ECO:0000256" key="1">
    <source>
        <dbReference type="SAM" id="MobiDB-lite"/>
    </source>
</evidence>
<sequence>MIKEKTYQFALTADECALFRRLRELESKYEAEYPLIYDGTESVLRKPMSLTFESEGRQIARFDVNGSQLLKECASISMQIVLNLLTPKEDHADPKDASTEDEASRNLRSEEVRKDVTTALSNTPRSVVPEGPVIWKELFPPCVQEVSVFVAPQDLNTEVQDDLRARFPGVSIVATLDSLSEVLDSIRISEAKDEYEEAMMLVEDYEKKAKIPSTETGTVHGAPSSSKKRSNQSTVERARKKKPKRW</sequence>
<comment type="caution">
    <text evidence="2">The sequence shown here is derived from an EMBL/GenBank/DDBJ whole genome shotgun (WGS) entry which is preliminary data.</text>
</comment>
<dbReference type="Proteomes" id="UP000801428">
    <property type="component" value="Unassembled WGS sequence"/>
</dbReference>
<keyword evidence="3" id="KW-1185">Reference proteome</keyword>
<proteinExistence type="predicted"/>
<evidence type="ECO:0000313" key="3">
    <source>
        <dbReference type="Proteomes" id="UP000801428"/>
    </source>
</evidence>
<dbReference type="EMBL" id="SWKU01000004">
    <property type="protein sequence ID" value="KAF3007899.1"/>
    <property type="molecule type" value="Genomic_DNA"/>
</dbReference>
<feature type="region of interest" description="Disordered" evidence="1">
    <location>
        <begin position="209"/>
        <end position="246"/>
    </location>
</feature>
<feature type="region of interest" description="Disordered" evidence="1">
    <location>
        <begin position="89"/>
        <end position="111"/>
    </location>
</feature>
<organism evidence="2 3">
    <name type="scientific">Curvularia kusanoi</name>
    <name type="common">Cochliobolus kusanoi</name>
    <dbReference type="NCBI Taxonomy" id="90978"/>
    <lineage>
        <taxon>Eukaryota</taxon>
        <taxon>Fungi</taxon>
        <taxon>Dikarya</taxon>
        <taxon>Ascomycota</taxon>
        <taxon>Pezizomycotina</taxon>
        <taxon>Dothideomycetes</taxon>
        <taxon>Pleosporomycetidae</taxon>
        <taxon>Pleosporales</taxon>
        <taxon>Pleosporineae</taxon>
        <taxon>Pleosporaceae</taxon>
        <taxon>Curvularia</taxon>
    </lineage>
</organism>
<reference evidence="2" key="1">
    <citation type="submission" date="2019-04" db="EMBL/GenBank/DDBJ databases">
        <title>Sequencing of skin fungus with MAO and IRED activity.</title>
        <authorList>
            <person name="Marsaioli A.J."/>
            <person name="Bonatto J.M.C."/>
            <person name="Reis Junior O."/>
        </authorList>
    </citation>
    <scope>NUCLEOTIDE SEQUENCE</scope>
    <source>
        <strain evidence="2">30M1</strain>
    </source>
</reference>
<dbReference type="AlphaFoldDB" id="A0A9P4WBP9"/>
<accession>A0A9P4WBP9</accession>
<gene>
    <name evidence="2" type="ORF">E8E13_011032</name>
</gene>
<evidence type="ECO:0000313" key="2">
    <source>
        <dbReference type="EMBL" id="KAF3007899.1"/>
    </source>
</evidence>